<feature type="compositionally biased region" description="Polar residues" evidence="1">
    <location>
        <begin position="272"/>
        <end position="281"/>
    </location>
</feature>
<proteinExistence type="predicted"/>
<accession>A0A3M7DXN9</accession>
<feature type="domain" description="Prion-inhibition and propagation HeLo" evidence="2">
    <location>
        <begin position="183"/>
        <end position="373"/>
    </location>
</feature>
<feature type="region of interest" description="Disordered" evidence="1">
    <location>
        <begin position="263"/>
        <end position="283"/>
    </location>
</feature>
<organism evidence="3 4">
    <name type="scientific">Hortaea werneckii</name>
    <name type="common">Black yeast</name>
    <name type="synonym">Cladosporium werneckii</name>
    <dbReference type="NCBI Taxonomy" id="91943"/>
    <lineage>
        <taxon>Eukaryota</taxon>
        <taxon>Fungi</taxon>
        <taxon>Dikarya</taxon>
        <taxon>Ascomycota</taxon>
        <taxon>Pezizomycotina</taxon>
        <taxon>Dothideomycetes</taxon>
        <taxon>Dothideomycetidae</taxon>
        <taxon>Mycosphaerellales</taxon>
        <taxon>Teratosphaeriaceae</taxon>
        <taxon>Hortaea</taxon>
    </lineage>
</organism>
<dbReference type="InterPro" id="IPR029498">
    <property type="entry name" value="HeLo_dom"/>
</dbReference>
<protein>
    <recommendedName>
        <fullName evidence="2">Prion-inhibition and propagation HeLo domain-containing protein</fullName>
    </recommendedName>
</protein>
<gene>
    <name evidence="3" type="ORF">D0863_06693</name>
</gene>
<evidence type="ECO:0000256" key="1">
    <source>
        <dbReference type="SAM" id="MobiDB-lite"/>
    </source>
</evidence>
<evidence type="ECO:0000313" key="3">
    <source>
        <dbReference type="EMBL" id="RMY69075.1"/>
    </source>
</evidence>
<comment type="caution">
    <text evidence="3">The sequence shown here is derived from an EMBL/GenBank/DDBJ whole genome shotgun (WGS) entry which is preliminary data.</text>
</comment>
<sequence length="435" mass="48838">MLYSELCADIARKVGQHYRPGVTFFTGGKISRFEVSVVTSSRLKDACNALAPHLDSFIALIWEYQTQEEAAKLIETEMRKNVTLKLGTHLKLLQTKKIESYSSTSALCWSDWQFVPQKGSEYEGKDWKFTNVYGYRAASEGLAAGWEFVLRDEEVESMFAATGMRFDDYHSPPLQMEAVGLSLGLFGILHNVVEDIRYIQLARDFDDDFKTGTIRLRWAEVRLTRLSLALVECKTEINEASIAIAERDVQQISTLVEKARRKSQSYEGEAGSATSPQNAQPKTFEERQVAEATKDLCKRNGKKLAERLKRLSVPQPIKKAFWAVLDKTAFEEMIGDIEKLLTTLEDAVPGARATLQQLAKEEMGNLSVDIGNLIQDILSKHSDAVDRLFKDALDDKKVEADLRRQGVQQTNHFSGTNNGGMVAGYQAGPIYFSPK</sequence>
<dbReference type="VEuPathDB" id="FungiDB:BTJ68_13934"/>
<dbReference type="InterPro" id="IPR038305">
    <property type="entry name" value="HeLo_sf"/>
</dbReference>
<dbReference type="Gene3D" id="1.20.120.1020">
    <property type="entry name" value="Prion-inhibition and propagation, HeLo domain"/>
    <property type="match status" value="1"/>
</dbReference>
<evidence type="ECO:0000313" key="4">
    <source>
        <dbReference type="Proteomes" id="UP000269276"/>
    </source>
</evidence>
<dbReference type="AlphaFoldDB" id="A0A3M7DXN9"/>
<reference evidence="3 4" key="1">
    <citation type="journal article" date="2018" name="BMC Genomics">
        <title>Genomic evidence for intraspecific hybridization in a clonal and extremely halotolerant yeast.</title>
        <authorList>
            <person name="Gostincar C."/>
            <person name="Stajich J.E."/>
            <person name="Zupancic J."/>
            <person name="Zalar P."/>
            <person name="Gunde-Cimerman N."/>
        </authorList>
    </citation>
    <scope>NUCLEOTIDE SEQUENCE [LARGE SCALE GENOMIC DNA]</scope>
    <source>
        <strain evidence="3 4">EXF-2682</strain>
    </source>
</reference>
<dbReference type="OrthoDB" id="20872at2759"/>
<dbReference type="EMBL" id="QWIP01000213">
    <property type="protein sequence ID" value="RMY69075.1"/>
    <property type="molecule type" value="Genomic_DNA"/>
</dbReference>
<dbReference type="Pfam" id="PF14479">
    <property type="entry name" value="HeLo"/>
    <property type="match status" value="1"/>
</dbReference>
<evidence type="ECO:0000259" key="2">
    <source>
        <dbReference type="Pfam" id="PF14479"/>
    </source>
</evidence>
<name>A0A3M7DXN9_HORWE</name>
<dbReference type="Proteomes" id="UP000269276">
    <property type="component" value="Unassembled WGS sequence"/>
</dbReference>